<proteinExistence type="predicted"/>
<feature type="region of interest" description="Disordered" evidence="1">
    <location>
        <begin position="85"/>
        <end position="106"/>
    </location>
</feature>
<evidence type="ECO:0000313" key="2">
    <source>
        <dbReference type="EMBL" id="DAF45429.1"/>
    </source>
</evidence>
<name>A0A8S5S337_9CAUD</name>
<reference evidence="2" key="1">
    <citation type="journal article" date="2021" name="Proc. Natl. Acad. Sci. U.S.A.">
        <title>A Catalog of Tens of Thousands of Viruses from Human Metagenomes Reveals Hidden Associations with Chronic Diseases.</title>
        <authorList>
            <person name="Tisza M.J."/>
            <person name="Buck C.B."/>
        </authorList>
    </citation>
    <scope>NUCLEOTIDE SEQUENCE</scope>
    <source>
        <strain evidence="2">CtBLh2</strain>
    </source>
</reference>
<evidence type="ECO:0000256" key="1">
    <source>
        <dbReference type="SAM" id="MobiDB-lite"/>
    </source>
</evidence>
<organism evidence="2">
    <name type="scientific">Siphoviridae sp. ctBLh2</name>
    <dbReference type="NCBI Taxonomy" id="2827803"/>
    <lineage>
        <taxon>Viruses</taxon>
        <taxon>Duplodnaviria</taxon>
        <taxon>Heunggongvirae</taxon>
        <taxon>Uroviricota</taxon>
        <taxon>Caudoviricetes</taxon>
    </lineage>
</organism>
<dbReference type="EMBL" id="BK032514">
    <property type="protein sequence ID" value="DAF45429.1"/>
    <property type="molecule type" value="Genomic_DNA"/>
</dbReference>
<accession>A0A8S5S337</accession>
<sequence>MTKRRGSDHTSSAGSMPLFFRGVDHLFGLEELLGEEARNIVEVPPPAGQAQLLGQVAALEVKDAVGQRAALPPLDLVPDPFHELRHGRDGPGNHIVETSGKSLDTRTAGGEVLQAEARRNPLDHGDLLADRVGGGEVRLREENRQRHRRETPAAAHVEDPGPGVEGADFGNGQRVQHVSEVELVEILARDDIDLGIPPGIEVVERRELPPLRLGDIRKIFENQFHVCPDLLFFFLCMRPGGGAPERSRSRASAFVALRDEAAHLLPGPVNLGLDRSQRQGEFRGDLLVGVLLEEAHQDQLPVTGRQALEVVLDLRPLLEVDDALLGGRGARGRRREAVVDRQILLPAPHEVDEGVARDGVDPLSESVARTVAVEVDVDLDEGLLQQVVGIVRTPEPLHEQAVDRVAVAVEQILEGRVVAPERPGDQLPVFGYDIVGYLHTRSSRRSSMMRSAASHSGLNRS</sequence>
<protein>
    <submittedName>
        <fullName evidence="2">Uncharacterized protein</fullName>
    </submittedName>
</protein>
<feature type="region of interest" description="Disordered" evidence="1">
    <location>
        <begin position="142"/>
        <end position="163"/>
    </location>
</feature>